<dbReference type="Proteomes" id="UP001221898">
    <property type="component" value="Unassembled WGS sequence"/>
</dbReference>
<organism evidence="1 2">
    <name type="scientific">Aldrovandia affinis</name>
    <dbReference type="NCBI Taxonomy" id="143900"/>
    <lineage>
        <taxon>Eukaryota</taxon>
        <taxon>Metazoa</taxon>
        <taxon>Chordata</taxon>
        <taxon>Craniata</taxon>
        <taxon>Vertebrata</taxon>
        <taxon>Euteleostomi</taxon>
        <taxon>Actinopterygii</taxon>
        <taxon>Neopterygii</taxon>
        <taxon>Teleostei</taxon>
        <taxon>Notacanthiformes</taxon>
        <taxon>Halosauridae</taxon>
        <taxon>Aldrovandia</taxon>
    </lineage>
</organism>
<name>A0AAD7T432_9TELE</name>
<gene>
    <name evidence="1" type="ORF">AAFF_G00094180</name>
</gene>
<keyword evidence="2" id="KW-1185">Reference proteome</keyword>
<comment type="caution">
    <text evidence="1">The sequence shown here is derived from an EMBL/GenBank/DDBJ whole genome shotgun (WGS) entry which is preliminary data.</text>
</comment>
<reference evidence="1" key="1">
    <citation type="journal article" date="2023" name="Science">
        <title>Genome structures resolve the early diversification of teleost fishes.</title>
        <authorList>
            <person name="Parey E."/>
            <person name="Louis A."/>
            <person name="Montfort J."/>
            <person name="Bouchez O."/>
            <person name="Roques C."/>
            <person name="Iampietro C."/>
            <person name="Lluch J."/>
            <person name="Castinel A."/>
            <person name="Donnadieu C."/>
            <person name="Desvignes T."/>
            <person name="Floi Bucao C."/>
            <person name="Jouanno E."/>
            <person name="Wen M."/>
            <person name="Mejri S."/>
            <person name="Dirks R."/>
            <person name="Jansen H."/>
            <person name="Henkel C."/>
            <person name="Chen W.J."/>
            <person name="Zahm M."/>
            <person name="Cabau C."/>
            <person name="Klopp C."/>
            <person name="Thompson A.W."/>
            <person name="Robinson-Rechavi M."/>
            <person name="Braasch I."/>
            <person name="Lecointre G."/>
            <person name="Bobe J."/>
            <person name="Postlethwait J.H."/>
            <person name="Berthelot C."/>
            <person name="Roest Crollius H."/>
            <person name="Guiguen Y."/>
        </authorList>
    </citation>
    <scope>NUCLEOTIDE SEQUENCE</scope>
    <source>
        <strain evidence="1">NC1722</strain>
    </source>
</reference>
<dbReference type="AlphaFoldDB" id="A0AAD7T432"/>
<evidence type="ECO:0000313" key="2">
    <source>
        <dbReference type="Proteomes" id="UP001221898"/>
    </source>
</evidence>
<evidence type="ECO:0000313" key="1">
    <source>
        <dbReference type="EMBL" id="KAJ8413422.1"/>
    </source>
</evidence>
<dbReference type="EMBL" id="JAINUG010000016">
    <property type="protein sequence ID" value="KAJ8413422.1"/>
    <property type="molecule type" value="Genomic_DNA"/>
</dbReference>
<proteinExistence type="predicted"/>
<sequence>MDRTTRKVGNYCVTAEPKLAFVIRIPRRQSQGANSAAASSSLPDLQWCVCQADQDLHQHDQDCRTLHCMGLQDQMNRLTRRMN</sequence>
<accession>A0AAD7T432</accession>
<protein>
    <submittedName>
        <fullName evidence="1">Uncharacterized protein</fullName>
    </submittedName>
</protein>